<dbReference type="Gene3D" id="1.10.287.130">
    <property type="match status" value="1"/>
</dbReference>
<keyword evidence="3" id="KW-0597">Phosphoprotein</keyword>
<dbReference type="Pfam" id="PF02518">
    <property type="entry name" value="HATPase_c"/>
    <property type="match status" value="1"/>
</dbReference>
<dbReference type="EC" id="2.7.13.3" evidence="2"/>
<evidence type="ECO:0000313" key="6">
    <source>
        <dbReference type="Proteomes" id="UP001165498"/>
    </source>
</evidence>
<proteinExistence type="predicted"/>
<evidence type="ECO:0000259" key="4">
    <source>
        <dbReference type="PROSITE" id="PS50109"/>
    </source>
</evidence>
<keyword evidence="5" id="KW-0808">Transferase</keyword>
<organism evidence="5 6">
    <name type="scientific">Tahibacter harae</name>
    <dbReference type="NCBI Taxonomy" id="2963937"/>
    <lineage>
        <taxon>Bacteria</taxon>
        <taxon>Pseudomonadati</taxon>
        <taxon>Pseudomonadota</taxon>
        <taxon>Gammaproteobacteria</taxon>
        <taxon>Lysobacterales</taxon>
        <taxon>Rhodanobacteraceae</taxon>
        <taxon>Tahibacter</taxon>
    </lineage>
</organism>
<dbReference type="PANTHER" id="PTHR43547:SF2">
    <property type="entry name" value="HYBRID SIGNAL TRANSDUCTION HISTIDINE KINASE C"/>
    <property type="match status" value="1"/>
</dbReference>
<protein>
    <recommendedName>
        <fullName evidence="2">histidine kinase</fullName>
        <ecNumber evidence="2">2.7.13.3</ecNumber>
    </recommendedName>
</protein>
<dbReference type="Proteomes" id="UP001165498">
    <property type="component" value="Unassembled WGS sequence"/>
</dbReference>
<keyword evidence="6" id="KW-1185">Reference proteome</keyword>
<keyword evidence="5" id="KW-0418">Kinase</keyword>
<comment type="caution">
    <text evidence="5">The sequence shown here is derived from an EMBL/GenBank/DDBJ whole genome shotgun (WGS) entry which is preliminary data.</text>
</comment>
<dbReference type="PRINTS" id="PR00344">
    <property type="entry name" value="BCTRLSENSOR"/>
</dbReference>
<accession>A0ABT1QL62</accession>
<dbReference type="InterPro" id="IPR005467">
    <property type="entry name" value="His_kinase_dom"/>
</dbReference>
<name>A0ABT1QL62_9GAMM</name>
<dbReference type="Gene3D" id="3.30.565.10">
    <property type="entry name" value="Histidine kinase-like ATPase, C-terminal domain"/>
    <property type="match status" value="1"/>
</dbReference>
<dbReference type="InterPro" id="IPR003594">
    <property type="entry name" value="HATPase_dom"/>
</dbReference>
<gene>
    <name evidence="5" type="ORF">NM961_00980</name>
</gene>
<dbReference type="SMART" id="SM00387">
    <property type="entry name" value="HATPase_c"/>
    <property type="match status" value="1"/>
</dbReference>
<dbReference type="InterPro" id="IPR036890">
    <property type="entry name" value="HATPase_C_sf"/>
</dbReference>
<dbReference type="InterPro" id="IPR003661">
    <property type="entry name" value="HisK_dim/P_dom"/>
</dbReference>
<dbReference type="InterPro" id="IPR004358">
    <property type="entry name" value="Sig_transdc_His_kin-like_C"/>
</dbReference>
<dbReference type="RefSeq" id="WP_255910314.1">
    <property type="nucleotide sequence ID" value="NZ_JANFQO010000001.1"/>
</dbReference>
<evidence type="ECO:0000313" key="5">
    <source>
        <dbReference type="EMBL" id="MCQ4163271.1"/>
    </source>
</evidence>
<evidence type="ECO:0000256" key="1">
    <source>
        <dbReference type="ARBA" id="ARBA00000085"/>
    </source>
</evidence>
<dbReference type="SUPFAM" id="SSF55874">
    <property type="entry name" value="ATPase domain of HSP90 chaperone/DNA topoisomerase II/histidine kinase"/>
    <property type="match status" value="1"/>
</dbReference>
<feature type="domain" description="Histidine kinase" evidence="4">
    <location>
        <begin position="154"/>
        <end position="366"/>
    </location>
</feature>
<reference evidence="5" key="1">
    <citation type="submission" date="2022-07" db="EMBL/GenBank/DDBJ databases">
        <title>Tahibacter sp., a new gammaproteobacterium isolated from the silt sample collected at pig farm.</title>
        <authorList>
            <person name="Chen H."/>
        </authorList>
    </citation>
    <scope>NUCLEOTIDE SEQUENCE</scope>
    <source>
        <strain evidence="5">P2K</strain>
    </source>
</reference>
<dbReference type="SUPFAM" id="SSF47384">
    <property type="entry name" value="Homodimeric domain of signal transducing histidine kinase"/>
    <property type="match status" value="1"/>
</dbReference>
<evidence type="ECO:0000256" key="3">
    <source>
        <dbReference type="ARBA" id="ARBA00022553"/>
    </source>
</evidence>
<dbReference type="PROSITE" id="PS50109">
    <property type="entry name" value="HIS_KIN"/>
    <property type="match status" value="1"/>
</dbReference>
<evidence type="ECO:0000256" key="2">
    <source>
        <dbReference type="ARBA" id="ARBA00012438"/>
    </source>
</evidence>
<dbReference type="GO" id="GO:0016301">
    <property type="term" value="F:kinase activity"/>
    <property type="evidence" value="ECO:0007669"/>
    <property type="project" value="UniProtKB-KW"/>
</dbReference>
<dbReference type="EMBL" id="JANFQO010000001">
    <property type="protein sequence ID" value="MCQ4163271.1"/>
    <property type="molecule type" value="Genomic_DNA"/>
</dbReference>
<dbReference type="PANTHER" id="PTHR43547">
    <property type="entry name" value="TWO-COMPONENT HISTIDINE KINASE"/>
    <property type="match status" value="1"/>
</dbReference>
<dbReference type="InterPro" id="IPR036097">
    <property type="entry name" value="HisK_dim/P_sf"/>
</dbReference>
<dbReference type="CDD" id="cd00082">
    <property type="entry name" value="HisKA"/>
    <property type="match status" value="1"/>
</dbReference>
<dbReference type="CDD" id="cd00075">
    <property type="entry name" value="HATPase"/>
    <property type="match status" value="1"/>
</dbReference>
<comment type="catalytic activity">
    <reaction evidence="1">
        <text>ATP + protein L-histidine = ADP + protein N-phospho-L-histidine.</text>
        <dbReference type="EC" id="2.7.13.3"/>
    </reaction>
</comment>
<sequence>MRLAEFIKANHGRIVEAWQQFAEGLPPFNGQTSAAELHAHAGRLLDAVADDMRAPQGACGAAESAARNESMIAGGSEHGLQRHAAGLSLVAMTSEFRALRAVVLRLWAGAGFVRSPEAFDDLVMFNESLDRITAEAVLAFAQAAERDRALVMGIVAHDLRGPLHTASMTAHILAHRHPQVREDEAMGQLRRALARMVPMVDDLMGVAAASLHSRMTVRPVDMDLALLAAEIVSEVNAEFPSHRFVLETQGQCFGQWDRARLGQLVSNLLRNAAIHGDSQGVIRVVLNKDPRRVVLSVHNRGPVIAQAELSGLFSPTARGSNAKPGAHLGLGLFIVQEIARGHGGKVEVVSDAVEGTVFSVHLPIAPAPDADAAAVNALDGFAAAVR</sequence>